<dbReference type="GO" id="GO:0032259">
    <property type="term" value="P:methylation"/>
    <property type="evidence" value="ECO:0007669"/>
    <property type="project" value="UniProtKB-KW"/>
</dbReference>
<protein>
    <submittedName>
        <fullName evidence="1">Methyltransferase</fullName>
    </submittedName>
</protein>
<dbReference type="PANTHER" id="PTHR43464:SF23">
    <property type="entry name" value="JUVENILE HORMONE ACID O-METHYLTRANSFERASE"/>
    <property type="match status" value="1"/>
</dbReference>
<dbReference type="InterPro" id="IPR029063">
    <property type="entry name" value="SAM-dependent_MTases_sf"/>
</dbReference>
<dbReference type="Gene3D" id="3.40.50.150">
    <property type="entry name" value="Vaccinia Virus protein VP39"/>
    <property type="match status" value="1"/>
</dbReference>
<dbReference type="AlphaFoldDB" id="A0A1E3UDD2"/>
<keyword evidence="1" id="KW-0808">Transferase</keyword>
<organism evidence="1 2">
    <name type="scientific">Eisenbergiella tayi</name>
    <dbReference type="NCBI Taxonomy" id="1432052"/>
    <lineage>
        <taxon>Bacteria</taxon>
        <taxon>Bacillati</taxon>
        <taxon>Bacillota</taxon>
        <taxon>Clostridia</taxon>
        <taxon>Lachnospirales</taxon>
        <taxon>Lachnospiraceae</taxon>
        <taxon>Eisenbergiella</taxon>
    </lineage>
</organism>
<dbReference type="EMBL" id="MEHA01000018">
    <property type="protein sequence ID" value="ODR47939.1"/>
    <property type="molecule type" value="Genomic_DNA"/>
</dbReference>
<sequence length="266" mass="30570">MIRLKTNTDNLLHSNPELYAVFENDKSFEMARFIHAILQKYETGKKVLDVGSGLGREVAFLREKGYDAVGIDASEDMVAWSQKHYPNANFYIGQQAMFDLNQTFDALVCVGSTFLYNYTNEDAGSTLTNFRKHLKDGGILYLDMRNAAFFLTKEGQRWLTDELLEEAIFDGKPAIVKTRFYIDLAKQILKRDYNWKIGTREAIIEHLEHRLFFPQEIAGLLSANGFEVVELFDKPEPHISSFTDIRPFQFGYELSGRRLQVIAKAI</sequence>
<evidence type="ECO:0000313" key="2">
    <source>
        <dbReference type="Proteomes" id="UP000094271"/>
    </source>
</evidence>
<gene>
    <name evidence="1" type="ORF">BEI59_21455</name>
</gene>
<proteinExistence type="predicted"/>
<dbReference type="SUPFAM" id="SSF53335">
    <property type="entry name" value="S-adenosyl-L-methionine-dependent methyltransferases"/>
    <property type="match status" value="1"/>
</dbReference>
<accession>A0A1E3UDD2</accession>
<reference evidence="1 2" key="1">
    <citation type="submission" date="2016-08" db="EMBL/GenBank/DDBJ databases">
        <authorList>
            <person name="Seilhamer J.J."/>
        </authorList>
    </citation>
    <scope>NUCLEOTIDE SEQUENCE [LARGE SCALE GENOMIC DNA]</scope>
    <source>
        <strain evidence="1 2">NML150140-1</strain>
    </source>
</reference>
<dbReference type="GO" id="GO:0010420">
    <property type="term" value="F:polyprenyldihydroxybenzoate methyltransferase activity"/>
    <property type="evidence" value="ECO:0007669"/>
    <property type="project" value="TreeGrafter"/>
</dbReference>
<dbReference type="OrthoDB" id="9804312at2"/>
<dbReference type="GeneID" id="93303155"/>
<comment type="caution">
    <text evidence="1">The sequence shown here is derived from an EMBL/GenBank/DDBJ whole genome shotgun (WGS) entry which is preliminary data.</text>
</comment>
<name>A0A1E3UDD2_9FIRM</name>
<dbReference type="CDD" id="cd02440">
    <property type="entry name" value="AdoMet_MTases"/>
    <property type="match status" value="1"/>
</dbReference>
<dbReference type="Gene3D" id="2.20.130.10">
    <property type="entry name" value="CAC2371-like domains"/>
    <property type="match status" value="1"/>
</dbReference>
<evidence type="ECO:0000313" key="1">
    <source>
        <dbReference type="EMBL" id="ODR47939.1"/>
    </source>
</evidence>
<dbReference type="RefSeq" id="WP_002571049.1">
    <property type="nucleotide sequence ID" value="NZ_CABMHK010000042.1"/>
</dbReference>
<dbReference type="Proteomes" id="UP000094271">
    <property type="component" value="Unassembled WGS sequence"/>
</dbReference>
<dbReference type="PANTHER" id="PTHR43464">
    <property type="entry name" value="METHYLTRANSFERASE"/>
    <property type="match status" value="1"/>
</dbReference>
<keyword evidence="1" id="KW-0489">Methyltransferase</keyword>
<dbReference type="Pfam" id="PF13489">
    <property type="entry name" value="Methyltransf_23"/>
    <property type="match status" value="1"/>
</dbReference>